<dbReference type="GO" id="GO:0003964">
    <property type="term" value="F:RNA-directed DNA polymerase activity"/>
    <property type="evidence" value="ECO:0007669"/>
    <property type="project" value="UniProtKB-KW"/>
</dbReference>
<dbReference type="InterPro" id="IPR043502">
    <property type="entry name" value="DNA/RNA_pol_sf"/>
</dbReference>
<dbReference type="SUPFAM" id="SSF56672">
    <property type="entry name" value="DNA/RNA polymerases"/>
    <property type="match status" value="1"/>
</dbReference>
<dbReference type="Pfam" id="PF00078">
    <property type="entry name" value="RVT_1"/>
    <property type="match status" value="1"/>
</dbReference>
<keyword evidence="3" id="KW-0808">Transferase</keyword>
<evidence type="ECO:0000256" key="1">
    <source>
        <dbReference type="SAM" id="Coils"/>
    </source>
</evidence>
<gene>
    <name evidence="3" type="ORF">Tci_398382</name>
</gene>
<evidence type="ECO:0000259" key="2">
    <source>
        <dbReference type="PROSITE" id="PS50878"/>
    </source>
</evidence>
<dbReference type="PANTHER" id="PTHR46890:SF50">
    <property type="entry name" value="RNA-DIRECTED DNA POLYMERASE, EUKARYOTA, REVERSE TRANSCRIPTASE ZINC-BINDING DOMAIN PROTEIN-RELATED"/>
    <property type="match status" value="1"/>
</dbReference>
<dbReference type="InterPro" id="IPR052343">
    <property type="entry name" value="Retrotransposon-Effector_Assoc"/>
</dbReference>
<dbReference type="EMBL" id="BKCJ010164378">
    <property type="protein sequence ID" value="GEY26408.1"/>
    <property type="molecule type" value="Genomic_DNA"/>
</dbReference>
<comment type="caution">
    <text evidence="3">The sequence shown here is derived from an EMBL/GenBank/DDBJ whole genome shotgun (WGS) entry which is preliminary data.</text>
</comment>
<sequence length="328" mass="37801">MALMQQIIERLNEEIDADRKTINRITTLLRELLVDGDQGEESIEEILKLPLTRFHHLSMFSPRNNNVVDELSMVKREFFNHFRNRFDKPDGIRAITHMEYPRRISLDKQSELEGEIPDANLVKDFRPISLIGSLYKIIAKILANRLAGVLGDIVNEVQSAFVADRQIFDGPFILNEVIQWCKLKKKQSLVFKVDFEKAYDSVRWDFLDDILGKFGFDDILGKFGFGDKCRMWIQSCLKSSRGSIIINGSLTKEFQFFKGLKQGDPLSPFLFILVMESLRLSFQRVEEAKMFKGIKIGPAVTLSHMFYSDDAVFVGKWCESNITTLVQV</sequence>
<dbReference type="InterPro" id="IPR000477">
    <property type="entry name" value="RT_dom"/>
</dbReference>
<feature type="domain" description="Reverse transcriptase" evidence="2">
    <location>
        <begin position="81"/>
        <end position="328"/>
    </location>
</feature>
<protein>
    <submittedName>
        <fullName evidence="3">RNA-directed DNA polymerase, eukaryota, reverse transcriptase zinc-binding domain protein</fullName>
    </submittedName>
</protein>
<dbReference type="CDD" id="cd01650">
    <property type="entry name" value="RT_nLTR_like"/>
    <property type="match status" value="1"/>
</dbReference>
<proteinExistence type="predicted"/>
<dbReference type="PROSITE" id="PS50878">
    <property type="entry name" value="RT_POL"/>
    <property type="match status" value="1"/>
</dbReference>
<dbReference type="PANTHER" id="PTHR46890">
    <property type="entry name" value="NON-LTR RETROLELEMENT REVERSE TRANSCRIPTASE-LIKE PROTEIN-RELATED"/>
    <property type="match status" value="1"/>
</dbReference>
<reference evidence="3" key="1">
    <citation type="journal article" date="2019" name="Sci. Rep.">
        <title>Draft genome of Tanacetum cinerariifolium, the natural source of mosquito coil.</title>
        <authorList>
            <person name="Yamashiro T."/>
            <person name="Shiraishi A."/>
            <person name="Satake H."/>
            <person name="Nakayama K."/>
        </authorList>
    </citation>
    <scope>NUCLEOTIDE SEQUENCE</scope>
</reference>
<dbReference type="AlphaFoldDB" id="A0A699HJ37"/>
<keyword evidence="3" id="KW-0548">Nucleotidyltransferase</keyword>
<accession>A0A699HJ37</accession>
<feature type="non-terminal residue" evidence="3">
    <location>
        <position position="328"/>
    </location>
</feature>
<feature type="coiled-coil region" evidence="1">
    <location>
        <begin position="1"/>
        <end position="28"/>
    </location>
</feature>
<evidence type="ECO:0000313" key="3">
    <source>
        <dbReference type="EMBL" id="GEY26408.1"/>
    </source>
</evidence>
<keyword evidence="1" id="KW-0175">Coiled coil</keyword>
<organism evidence="3">
    <name type="scientific">Tanacetum cinerariifolium</name>
    <name type="common">Dalmatian daisy</name>
    <name type="synonym">Chrysanthemum cinerariifolium</name>
    <dbReference type="NCBI Taxonomy" id="118510"/>
    <lineage>
        <taxon>Eukaryota</taxon>
        <taxon>Viridiplantae</taxon>
        <taxon>Streptophyta</taxon>
        <taxon>Embryophyta</taxon>
        <taxon>Tracheophyta</taxon>
        <taxon>Spermatophyta</taxon>
        <taxon>Magnoliopsida</taxon>
        <taxon>eudicotyledons</taxon>
        <taxon>Gunneridae</taxon>
        <taxon>Pentapetalae</taxon>
        <taxon>asterids</taxon>
        <taxon>campanulids</taxon>
        <taxon>Asterales</taxon>
        <taxon>Asteraceae</taxon>
        <taxon>Asteroideae</taxon>
        <taxon>Anthemideae</taxon>
        <taxon>Anthemidinae</taxon>
        <taxon>Tanacetum</taxon>
    </lineage>
</organism>
<keyword evidence="3" id="KW-0695">RNA-directed DNA polymerase</keyword>
<name>A0A699HJ37_TANCI</name>